<dbReference type="AlphaFoldDB" id="A0A1A8T914"/>
<keyword evidence="2" id="KW-0732">Signal</keyword>
<reference evidence="3 4" key="1">
    <citation type="submission" date="2016-06" db="EMBL/GenBank/DDBJ databases">
        <authorList>
            <person name="Kjaerup R.B."/>
            <person name="Dalgaard T.S."/>
            <person name="Juul-Madsen H.R."/>
        </authorList>
    </citation>
    <scope>NUCLEOTIDE SEQUENCE [LARGE SCALE GENOMIC DNA]</scope>
    <source>
        <strain evidence="3 4">CECT 8886</strain>
    </source>
</reference>
<dbReference type="EMBL" id="FLOB01000002">
    <property type="protein sequence ID" value="SBS28910.1"/>
    <property type="molecule type" value="Genomic_DNA"/>
</dbReference>
<keyword evidence="4" id="KW-1185">Reference proteome</keyword>
<organism evidence="3 4">
    <name type="scientific">Marinomonas spartinae</name>
    <dbReference type="NCBI Taxonomy" id="1792290"/>
    <lineage>
        <taxon>Bacteria</taxon>
        <taxon>Pseudomonadati</taxon>
        <taxon>Pseudomonadota</taxon>
        <taxon>Gammaproteobacteria</taxon>
        <taxon>Oceanospirillales</taxon>
        <taxon>Oceanospirillaceae</taxon>
        <taxon>Marinomonas</taxon>
    </lineage>
</organism>
<protein>
    <recommendedName>
        <fullName evidence="5">Lipoprotein</fullName>
    </recommendedName>
</protein>
<evidence type="ECO:0000256" key="2">
    <source>
        <dbReference type="SAM" id="SignalP"/>
    </source>
</evidence>
<dbReference type="Pfam" id="PF13698">
    <property type="entry name" value="DUF4156"/>
    <property type="match status" value="1"/>
</dbReference>
<sequence>MIMWMRCLWIVVFSFVLQGCASGSYQLTGEKRPAIEADQVTVFKEKPSFDYEVLGTVRSSSENGFSADSRKEKAINELKEQAAKIGANGVIITSVTQSSFRGTGVGLGLSVGSGGFGTGIGSGFALPEAALTGQAIYFPVEKGAVKGDSVKKDTATNHPATSGSASGSN</sequence>
<evidence type="ECO:0000313" key="3">
    <source>
        <dbReference type="EMBL" id="SBS28910.1"/>
    </source>
</evidence>
<name>A0A1A8T914_9GAMM</name>
<evidence type="ECO:0000313" key="4">
    <source>
        <dbReference type="Proteomes" id="UP000092544"/>
    </source>
</evidence>
<evidence type="ECO:0000256" key="1">
    <source>
        <dbReference type="SAM" id="MobiDB-lite"/>
    </source>
</evidence>
<dbReference type="OrthoDB" id="6105272at2"/>
<gene>
    <name evidence="3" type="ORF">MSP8886_01357</name>
</gene>
<dbReference type="PROSITE" id="PS51257">
    <property type="entry name" value="PROKAR_LIPOPROTEIN"/>
    <property type="match status" value="1"/>
</dbReference>
<dbReference type="STRING" id="1792290.MSP8886_01357"/>
<feature type="compositionally biased region" description="Polar residues" evidence="1">
    <location>
        <begin position="156"/>
        <end position="169"/>
    </location>
</feature>
<proteinExistence type="predicted"/>
<feature type="signal peptide" evidence="2">
    <location>
        <begin position="1"/>
        <end position="21"/>
    </location>
</feature>
<dbReference type="Proteomes" id="UP000092544">
    <property type="component" value="Unassembled WGS sequence"/>
</dbReference>
<dbReference type="Gene3D" id="3.30.110.70">
    <property type="entry name" value="Hypothetical protein apc22750. Chain B"/>
    <property type="match status" value="1"/>
</dbReference>
<feature type="region of interest" description="Disordered" evidence="1">
    <location>
        <begin position="148"/>
        <end position="169"/>
    </location>
</feature>
<accession>A0A1A8T914</accession>
<dbReference type="InterPro" id="IPR025294">
    <property type="entry name" value="DUF4156"/>
</dbReference>
<evidence type="ECO:0008006" key="5">
    <source>
        <dbReference type="Google" id="ProtNLM"/>
    </source>
</evidence>
<feature type="chain" id="PRO_5008378885" description="Lipoprotein" evidence="2">
    <location>
        <begin position="22"/>
        <end position="169"/>
    </location>
</feature>